<dbReference type="Proteomes" id="UP001303473">
    <property type="component" value="Unassembled WGS sequence"/>
</dbReference>
<keyword evidence="3" id="KW-1185">Reference proteome</keyword>
<feature type="compositionally biased region" description="Basic and acidic residues" evidence="1">
    <location>
        <begin position="50"/>
        <end position="59"/>
    </location>
</feature>
<comment type="caution">
    <text evidence="2">The sequence shown here is derived from an EMBL/GenBank/DDBJ whole genome shotgun (WGS) entry which is preliminary data.</text>
</comment>
<feature type="region of interest" description="Disordered" evidence="1">
    <location>
        <begin position="428"/>
        <end position="480"/>
    </location>
</feature>
<feature type="compositionally biased region" description="Basic and acidic residues" evidence="1">
    <location>
        <begin position="549"/>
        <end position="561"/>
    </location>
</feature>
<evidence type="ECO:0000313" key="2">
    <source>
        <dbReference type="EMBL" id="KAK3943891.1"/>
    </source>
</evidence>
<feature type="compositionally biased region" description="Polar residues" evidence="1">
    <location>
        <begin position="567"/>
        <end position="582"/>
    </location>
</feature>
<dbReference type="EMBL" id="MU853763">
    <property type="protein sequence ID" value="KAK3943891.1"/>
    <property type="molecule type" value="Genomic_DNA"/>
</dbReference>
<organism evidence="2 3">
    <name type="scientific">Diplogelasinospora grovesii</name>
    <dbReference type="NCBI Taxonomy" id="303347"/>
    <lineage>
        <taxon>Eukaryota</taxon>
        <taxon>Fungi</taxon>
        <taxon>Dikarya</taxon>
        <taxon>Ascomycota</taxon>
        <taxon>Pezizomycotina</taxon>
        <taxon>Sordariomycetes</taxon>
        <taxon>Sordariomycetidae</taxon>
        <taxon>Sordariales</taxon>
        <taxon>Diplogelasinosporaceae</taxon>
        <taxon>Diplogelasinospora</taxon>
    </lineage>
</organism>
<feature type="region of interest" description="Disordered" evidence="1">
    <location>
        <begin position="46"/>
        <end position="119"/>
    </location>
</feature>
<evidence type="ECO:0000256" key="1">
    <source>
        <dbReference type="SAM" id="MobiDB-lite"/>
    </source>
</evidence>
<evidence type="ECO:0000313" key="3">
    <source>
        <dbReference type="Proteomes" id="UP001303473"/>
    </source>
</evidence>
<name>A0AAN6NDQ0_9PEZI</name>
<gene>
    <name evidence="2" type="ORF">QBC46DRAFT_351178</name>
</gene>
<dbReference type="AlphaFoldDB" id="A0AAN6NDQ0"/>
<protein>
    <submittedName>
        <fullName evidence="2">Uncharacterized protein</fullName>
    </submittedName>
</protein>
<sequence>MAAAASEELYSDVIMSPPHSYYRQSDEFNAEFDIDVPRPLRIIKRSANKNQDRLSRHCSTESNNTDVGSLGSLPEPPGGDRPLIVAKKRRPPLPAFNSDNDNDITPRPPRMSISSTDTNSHRVMRALPPPNFPDLTSLPSLARGQFTDKVLDREHASTTSNIVPGASLSLNRGISDDINSYMDDPSVLAPRIVVTPEIKALDEDTATLWAAIQLSTTIFQPEVPNYKVLDSGSARSDVFKYGCLYDVSVEVLPTSNTAIVEVLEDESRPIRTLYPGSRLLVVACVRFLSRDAPPRSRKHSRQKSDDLMEDLEYQLGSGMMEYLQVRLTYRHSAFTQQQQQYHSEMDASFERDGVTGLQTKVETTAVAVIKRHNSSSLWSPRPKAPSQLANPLFEIFASHWGTDQASDVMRRIIMASTALTQALVIPQAQTNPLTTPPPKTKQTQHLKEGRHVGSDGSEQTVKPPTREAPPIPRQQTSLQRKHLKSSLLVCGADSSVDQDYDRESDPARKIWTEIRRTSIGNRASFHVSRVKRVSHHTEAGADGETEGGTDGKIEGVVRFADEPTPPTNTSNIRKSSSSNANDGQKHVRIGSEAGQQREEKKIQERQRALRSMKSMGPGMLRSPGTFPDWGIADRNTATGTTAVGRGVGNAGRGGSLRIKKEKDKEFAGSSNSRWAWAAGWWQ</sequence>
<proteinExistence type="predicted"/>
<reference evidence="3" key="1">
    <citation type="journal article" date="2023" name="Mol. Phylogenet. Evol.">
        <title>Genome-scale phylogeny and comparative genomics of the fungal order Sordariales.</title>
        <authorList>
            <person name="Hensen N."/>
            <person name="Bonometti L."/>
            <person name="Westerberg I."/>
            <person name="Brannstrom I.O."/>
            <person name="Guillou S."/>
            <person name="Cros-Aarteil S."/>
            <person name="Calhoun S."/>
            <person name="Haridas S."/>
            <person name="Kuo A."/>
            <person name="Mondo S."/>
            <person name="Pangilinan J."/>
            <person name="Riley R."/>
            <person name="LaButti K."/>
            <person name="Andreopoulos B."/>
            <person name="Lipzen A."/>
            <person name="Chen C."/>
            <person name="Yan M."/>
            <person name="Daum C."/>
            <person name="Ng V."/>
            <person name="Clum A."/>
            <person name="Steindorff A."/>
            <person name="Ohm R.A."/>
            <person name="Martin F."/>
            <person name="Silar P."/>
            <person name="Natvig D.O."/>
            <person name="Lalanne C."/>
            <person name="Gautier V."/>
            <person name="Ament-Velasquez S.L."/>
            <person name="Kruys A."/>
            <person name="Hutchinson M.I."/>
            <person name="Powell A.J."/>
            <person name="Barry K."/>
            <person name="Miller A.N."/>
            <person name="Grigoriev I.V."/>
            <person name="Debuchy R."/>
            <person name="Gladieux P."/>
            <person name="Hiltunen Thoren M."/>
            <person name="Johannesson H."/>
        </authorList>
    </citation>
    <scope>NUCLEOTIDE SEQUENCE [LARGE SCALE GENOMIC DNA]</scope>
    <source>
        <strain evidence="3">CBS 340.73</strain>
    </source>
</reference>
<feature type="region of interest" description="Disordered" evidence="1">
    <location>
        <begin position="530"/>
        <end position="603"/>
    </location>
</feature>
<accession>A0AAN6NDQ0</accession>